<dbReference type="OrthoDB" id="5870317at2759"/>
<evidence type="ECO:0000313" key="2">
    <source>
        <dbReference type="Proteomes" id="UP000095285"/>
    </source>
</evidence>
<reference evidence="2" key="1">
    <citation type="submission" date="2012-04" db="EMBL/GenBank/DDBJ databases">
        <title>The Genome Sequence of Loa loa.</title>
        <authorList>
            <consortium name="The Broad Institute Genome Sequencing Platform"/>
            <consortium name="Broad Institute Genome Sequencing Center for Infectious Disease"/>
            <person name="Nutman T.B."/>
            <person name="Fink D.L."/>
            <person name="Russ C."/>
            <person name="Young S."/>
            <person name="Zeng Q."/>
            <person name="Gargeya S."/>
            <person name="Alvarado L."/>
            <person name="Berlin A."/>
            <person name="Chapman S.B."/>
            <person name="Chen Z."/>
            <person name="Freedman E."/>
            <person name="Gellesch M."/>
            <person name="Goldberg J."/>
            <person name="Griggs A."/>
            <person name="Gujja S."/>
            <person name="Heilman E.R."/>
            <person name="Heiman D."/>
            <person name="Howarth C."/>
            <person name="Mehta T."/>
            <person name="Neiman D."/>
            <person name="Pearson M."/>
            <person name="Roberts A."/>
            <person name="Saif S."/>
            <person name="Shea T."/>
            <person name="Shenoy N."/>
            <person name="Sisk P."/>
            <person name="Stolte C."/>
            <person name="Sykes S."/>
            <person name="White J."/>
            <person name="Yandava C."/>
            <person name="Haas B."/>
            <person name="Henn M.R."/>
            <person name="Nusbaum C."/>
            <person name="Birren B."/>
        </authorList>
    </citation>
    <scope>NUCLEOTIDE SEQUENCE [LARGE SCALE GENOMIC DNA]</scope>
</reference>
<evidence type="ECO:0000256" key="1">
    <source>
        <dbReference type="SAM" id="MobiDB-lite"/>
    </source>
</evidence>
<reference evidence="3" key="2">
    <citation type="submission" date="2016-11" db="UniProtKB">
        <authorList>
            <consortium name="WormBaseParasite"/>
        </authorList>
    </citation>
    <scope>IDENTIFICATION</scope>
</reference>
<dbReference type="AlphaFoldDB" id="A0A1I7V7Z1"/>
<feature type="region of interest" description="Disordered" evidence="1">
    <location>
        <begin position="58"/>
        <end position="77"/>
    </location>
</feature>
<dbReference type="InParanoid" id="A0A1I7V7Z1"/>
<proteinExistence type="predicted"/>
<dbReference type="Proteomes" id="UP000095285">
    <property type="component" value="Unassembled WGS sequence"/>
</dbReference>
<name>A0A1I7V7Z1_LOALO</name>
<evidence type="ECO:0000313" key="3">
    <source>
        <dbReference type="WBParaSite" id="EN70_10847"/>
    </source>
</evidence>
<keyword evidence="2" id="KW-1185">Reference proteome</keyword>
<gene>
    <name evidence="3" type="primary">LOAG_09665</name>
</gene>
<organism evidence="2 3">
    <name type="scientific">Loa loa</name>
    <name type="common">Eye worm</name>
    <name type="synonym">Filaria loa</name>
    <dbReference type="NCBI Taxonomy" id="7209"/>
    <lineage>
        <taxon>Eukaryota</taxon>
        <taxon>Metazoa</taxon>
        <taxon>Ecdysozoa</taxon>
        <taxon>Nematoda</taxon>
        <taxon>Chromadorea</taxon>
        <taxon>Rhabditida</taxon>
        <taxon>Spirurina</taxon>
        <taxon>Spiruromorpha</taxon>
        <taxon>Filarioidea</taxon>
        <taxon>Onchocercidae</taxon>
        <taxon>Loa</taxon>
    </lineage>
</organism>
<protein>
    <submittedName>
        <fullName evidence="3">Uncharacterized protein</fullName>
    </submittedName>
</protein>
<sequence>VCEMLQNHLNQCIVTVRTNCPNGYLETLTEENDEDAEMTCHQNQLNHSTHHSALMTSNNTLASSNNDETFNCPIESNGQLKMEPQIKKNY</sequence>
<accession>A0A1I7V7Z1</accession>
<dbReference type="WBParaSite" id="EN70_10847">
    <property type="protein sequence ID" value="EN70_10847"/>
    <property type="gene ID" value="EN70_10847"/>
</dbReference>